<dbReference type="Proteomes" id="UP000288805">
    <property type="component" value="Unassembled WGS sequence"/>
</dbReference>
<evidence type="ECO:0000313" key="2">
    <source>
        <dbReference type="Proteomes" id="UP000288805"/>
    </source>
</evidence>
<dbReference type="Gene3D" id="3.40.50.2000">
    <property type="entry name" value="Glycogen Phosphorylase B"/>
    <property type="match status" value="1"/>
</dbReference>
<dbReference type="EMBL" id="QGNW01000852">
    <property type="protein sequence ID" value="RVW60537.1"/>
    <property type="molecule type" value="Genomic_DNA"/>
</dbReference>
<name>A0A438FKM8_VITVI</name>
<keyword evidence="1" id="KW-0808">Transferase</keyword>
<organism evidence="1 2">
    <name type="scientific">Vitis vinifera</name>
    <name type="common">Grape</name>
    <dbReference type="NCBI Taxonomy" id="29760"/>
    <lineage>
        <taxon>Eukaryota</taxon>
        <taxon>Viridiplantae</taxon>
        <taxon>Streptophyta</taxon>
        <taxon>Embryophyta</taxon>
        <taxon>Tracheophyta</taxon>
        <taxon>Spermatophyta</taxon>
        <taxon>Magnoliopsida</taxon>
        <taxon>eudicotyledons</taxon>
        <taxon>Gunneridae</taxon>
        <taxon>Pentapetalae</taxon>
        <taxon>rosids</taxon>
        <taxon>Vitales</taxon>
        <taxon>Vitaceae</taxon>
        <taxon>Viteae</taxon>
        <taxon>Vitis</taxon>
    </lineage>
</organism>
<accession>A0A438FKM8</accession>
<sequence>MMEKAELVFVPSPAIGHVVASIEIAKLLTRQDDRISVTVLIMKFPSISNIAAKLNHWLLPSPGCPYASLIFLVLKSVWKHRLPPTSSLTWFGPMRCSLASLRISTSLPVPRFWVSCSIFNLFMMMSVDVAEFKGSDADQLEKTILCSSGIQGCAQFMKERNPGFN</sequence>
<gene>
    <name evidence="1" type="primary">GT3_3</name>
    <name evidence="1" type="ORF">CK203_061447</name>
</gene>
<evidence type="ECO:0000313" key="1">
    <source>
        <dbReference type="EMBL" id="RVW60537.1"/>
    </source>
</evidence>
<dbReference type="SUPFAM" id="SSF53756">
    <property type="entry name" value="UDP-Glycosyltransferase/glycogen phosphorylase"/>
    <property type="match status" value="1"/>
</dbReference>
<comment type="caution">
    <text evidence="1">The sequence shown here is derived from an EMBL/GenBank/DDBJ whole genome shotgun (WGS) entry which is preliminary data.</text>
</comment>
<reference evidence="1 2" key="1">
    <citation type="journal article" date="2018" name="PLoS Genet.">
        <title>Population sequencing reveals clonal diversity and ancestral inbreeding in the grapevine cultivar Chardonnay.</title>
        <authorList>
            <person name="Roach M.J."/>
            <person name="Johnson D.L."/>
            <person name="Bohlmann J."/>
            <person name="van Vuuren H.J."/>
            <person name="Jones S.J."/>
            <person name="Pretorius I.S."/>
            <person name="Schmidt S.A."/>
            <person name="Borneman A.R."/>
        </authorList>
    </citation>
    <scope>NUCLEOTIDE SEQUENCE [LARGE SCALE GENOMIC DNA]</scope>
    <source>
        <strain evidence="2">cv. Chardonnay</strain>
        <tissue evidence="1">Leaf</tissue>
    </source>
</reference>
<dbReference type="GO" id="GO:0016740">
    <property type="term" value="F:transferase activity"/>
    <property type="evidence" value="ECO:0007669"/>
    <property type="project" value="UniProtKB-KW"/>
</dbReference>
<proteinExistence type="predicted"/>
<dbReference type="AlphaFoldDB" id="A0A438FKM8"/>
<protein>
    <submittedName>
        <fullName evidence="1">Putative UDP-glucose flavonoid 3-O-glucosyltransferase 3</fullName>
    </submittedName>
</protein>